<dbReference type="Gene3D" id="3.30.930.30">
    <property type="match status" value="1"/>
</dbReference>
<accession>A0A174VTB9</accession>
<evidence type="ECO:0000313" key="3">
    <source>
        <dbReference type="EMBL" id="CUQ35310.1"/>
    </source>
</evidence>
<evidence type="ECO:0000313" key="4">
    <source>
        <dbReference type="Proteomes" id="UP000095563"/>
    </source>
</evidence>
<sequence length="378" mass="44496">MEFAWNIQKNIMSDVKGLEKEQNREGYIRNDNIDLEKTHLNYDLVKSNLNLYQRVKKRVDEVRDISRIQKNSVVDCSNIITVPKEQSELWGIEKTKDYFKATYNYFCDEFGKENVISAKVHLDETAPHMHLHFVPINLENGKLQCKHVVTRNKLNKVHTEASNYLKNLGFDVIRGNGKTKEKGNIKDIHEFKKKKSKELEYKIDTLTERLNALLSVSNEIDTIKSIKTQKTLLGGKISLKENDYAKIISGYEKTLIDNTNLKNKNKNLSSENERLTKELNRAMRKIKSFDYGLLNFENKKEKLKEQLERQVKIKNRAEIDSLKLENENLKLNNKNLKSKVQDQEKELKIFYKENNIKSLEQKNNFFRKIKIKNLNLDR</sequence>
<protein>
    <submittedName>
        <fullName evidence="3">Plasmid recombination-like protein</fullName>
    </submittedName>
</protein>
<dbReference type="NCBIfam" id="NF041497">
    <property type="entry name" value="MobV"/>
    <property type="match status" value="1"/>
</dbReference>
<dbReference type="CDD" id="cd17242">
    <property type="entry name" value="MobM_relaxase"/>
    <property type="match status" value="1"/>
</dbReference>
<dbReference type="AlphaFoldDB" id="A0A174VTB9"/>
<proteinExistence type="inferred from homology"/>
<evidence type="ECO:0000256" key="1">
    <source>
        <dbReference type="ARBA" id="ARBA00010657"/>
    </source>
</evidence>
<evidence type="ECO:0000256" key="2">
    <source>
        <dbReference type="SAM" id="Coils"/>
    </source>
</evidence>
<keyword evidence="2" id="KW-0175">Coiled coil</keyword>
<dbReference type="GO" id="GO:0003677">
    <property type="term" value="F:DNA binding"/>
    <property type="evidence" value="ECO:0007669"/>
    <property type="project" value="InterPro"/>
</dbReference>
<dbReference type="RefSeq" id="WP_055209397.1">
    <property type="nucleotide sequence ID" value="NZ_CZBO01000022.1"/>
</dbReference>
<dbReference type="InterPro" id="IPR001668">
    <property type="entry name" value="Mob_Pre"/>
</dbReference>
<dbReference type="GO" id="GO:0006310">
    <property type="term" value="P:DNA recombination"/>
    <property type="evidence" value="ECO:0007669"/>
    <property type="project" value="InterPro"/>
</dbReference>
<dbReference type="EMBL" id="CZBO01000022">
    <property type="protein sequence ID" value="CUQ35310.1"/>
    <property type="molecule type" value="Genomic_DNA"/>
</dbReference>
<comment type="similarity">
    <text evidence="1">Belongs to the plasmid mobilization pre family.</text>
</comment>
<gene>
    <name evidence="3" type="ORF">ERS852568_03038</name>
</gene>
<dbReference type="Pfam" id="PF01076">
    <property type="entry name" value="Mob_Pre"/>
    <property type="match status" value="1"/>
</dbReference>
<reference evidence="3 4" key="1">
    <citation type="submission" date="2015-09" db="EMBL/GenBank/DDBJ databases">
        <authorList>
            <consortium name="Pathogen Informatics"/>
        </authorList>
    </citation>
    <scope>NUCLEOTIDE SEQUENCE [LARGE SCALE GENOMIC DNA]</scope>
    <source>
        <strain evidence="3 4">2789STDY5834956</strain>
    </source>
</reference>
<dbReference type="Proteomes" id="UP000095563">
    <property type="component" value="Unassembled WGS sequence"/>
</dbReference>
<name>A0A174VTB9_9CLOT</name>
<feature type="coiled-coil region" evidence="2">
    <location>
        <begin position="251"/>
        <end position="353"/>
    </location>
</feature>
<organism evidence="3 4">
    <name type="scientific">Clostridium baratii</name>
    <dbReference type="NCBI Taxonomy" id="1561"/>
    <lineage>
        <taxon>Bacteria</taxon>
        <taxon>Bacillati</taxon>
        <taxon>Bacillota</taxon>
        <taxon>Clostridia</taxon>
        <taxon>Eubacteriales</taxon>
        <taxon>Clostridiaceae</taxon>
        <taxon>Clostridium</taxon>
    </lineage>
</organism>